<dbReference type="InterPro" id="IPR010425">
    <property type="entry name" value="Caps_synth_GfcC-like_C"/>
</dbReference>
<sequence length="251" mass="27839">MKKIISCLAGMALFTSMQVFAESQVTVYYPGQSQTAVVSHAQKFAQLVASPALMGKTWWPGTVIAEKQATTAAVQQQQQLLARLQAWSSELRAEDEADKAAIVDNVRQQVAAINVTGRQFATLDPDWVRVRTADNRRLEGEYRVYTLQKPQTLTMAGLIANSGKTAWLPGRTVVDYLNEHERFSGAERSIATVIAPSGDVTKVPVAYWNYRHTEPEPGSIIYLGFSSWSLPDQFADLNQQIVSVLTHRIPD</sequence>
<organism evidence="4 5">
    <name type="scientific">Erwinia tracheiphila</name>
    <dbReference type="NCBI Taxonomy" id="65700"/>
    <lineage>
        <taxon>Bacteria</taxon>
        <taxon>Pseudomonadati</taxon>
        <taxon>Pseudomonadota</taxon>
        <taxon>Gammaproteobacteria</taxon>
        <taxon>Enterobacterales</taxon>
        <taxon>Erwiniaceae</taxon>
        <taxon>Erwinia</taxon>
    </lineage>
</organism>
<comment type="caution">
    <text evidence="4">The sequence shown here is derived from an EMBL/GenBank/DDBJ whole genome shotgun (WGS) entry which is preliminary data.</text>
</comment>
<evidence type="ECO:0000259" key="3">
    <source>
        <dbReference type="Pfam" id="PF20616"/>
    </source>
</evidence>
<dbReference type="Gene3D" id="6.10.250.2280">
    <property type="match status" value="1"/>
</dbReference>
<accession>A0A0M2KIK1</accession>
<evidence type="ECO:0000313" key="4">
    <source>
        <dbReference type="EMBL" id="KKF36841.1"/>
    </source>
</evidence>
<proteinExistence type="predicted"/>
<gene>
    <name evidence="4" type="ORF">SY86_17680</name>
</gene>
<dbReference type="Pfam" id="PF06251">
    <property type="entry name" value="Caps_syn_GfcC_C"/>
    <property type="match status" value="1"/>
</dbReference>
<name>A0A0M2KIK1_9GAMM</name>
<dbReference type="RefSeq" id="WP_016191388.1">
    <property type="nucleotide sequence ID" value="NZ_CP089932.1"/>
</dbReference>
<dbReference type="EMBL" id="JXNU01000003">
    <property type="protein sequence ID" value="KKF36841.1"/>
    <property type="molecule type" value="Genomic_DNA"/>
</dbReference>
<dbReference type="InterPro" id="IPR046459">
    <property type="entry name" value="Caps_syn_GfcC_N"/>
</dbReference>
<keyword evidence="1" id="KW-0732">Signal</keyword>
<protein>
    <submittedName>
        <fullName evidence="4">Uncharacterized protein</fullName>
    </submittedName>
</protein>
<evidence type="ECO:0000256" key="1">
    <source>
        <dbReference type="SAM" id="SignalP"/>
    </source>
</evidence>
<reference evidence="4 5" key="1">
    <citation type="submission" date="2015-01" db="EMBL/GenBank/DDBJ databases">
        <title>Erwinia tracheiphila.</title>
        <authorList>
            <person name="Shapiro L.R."/>
        </authorList>
    </citation>
    <scope>NUCLEOTIDE SEQUENCE [LARGE SCALE GENOMIC DNA]</scope>
    <source>
        <strain evidence="4 5">BuffGH</strain>
    </source>
</reference>
<dbReference type="Gene3D" id="3.10.560.10">
    <property type="entry name" value="Outer membrane lipoprotein wza domain like"/>
    <property type="match status" value="1"/>
</dbReference>
<dbReference type="Gene3D" id="3.10.20.700">
    <property type="match status" value="2"/>
</dbReference>
<feature type="domain" description="Capsule biosynthesis GfcC-like N-terminal" evidence="3">
    <location>
        <begin position="21"/>
        <end position="148"/>
    </location>
</feature>
<dbReference type="Pfam" id="PF20616">
    <property type="entry name" value="Caps_syn_GfcC_N"/>
    <property type="match status" value="1"/>
</dbReference>
<feature type="chain" id="PRO_5005635595" evidence="1">
    <location>
        <begin position="22"/>
        <end position="251"/>
    </location>
</feature>
<dbReference type="AlphaFoldDB" id="A0A0M2KIK1"/>
<evidence type="ECO:0000259" key="2">
    <source>
        <dbReference type="Pfam" id="PF06251"/>
    </source>
</evidence>
<dbReference type="PATRIC" id="fig|65700.7.peg.4414"/>
<feature type="signal peptide" evidence="1">
    <location>
        <begin position="1"/>
        <end position="21"/>
    </location>
</feature>
<dbReference type="Proteomes" id="UP000033924">
    <property type="component" value="Unassembled WGS sequence"/>
</dbReference>
<evidence type="ECO:0000313" key="5">
    <source>
        <dbReference type="Proteomes" id="UP000033924"/>
    </source>
</evidence>
<feature type="domain" description="Capsule biosynthesis GfcC-like C-terminal" evidence="2">
    <location>
        <begin position="162"/>
        <end position="250"/>
    </location>
</feature>
<dbReference type="STRING" id="65700.SY86_17680"/>
<keyword evidence="5" id="KW-1185">Reference proteome</keyword>